<dbReference type="EMBL" id="CP014873">
    <property type="protein sequence ID" value="ANK61297.1"/>
    <property type="molecule type" value="Genomic_DNA"/>
</dbReference>
<evidence type="ECO:0000256" key="1">
    <source>
        <dbReference type="ARBA" id="ARBA00001920"/>
    </source>
</evidence>
<comment type="similarity">
    <text evidence="4 19">Belongs to the homoserine dehydrogenase family.</text>
</comment>
<dbReference type="Pfam" id="PF00742">
    <property type="entry name" value="Homoserine_dh"/>
    <property type="match status" value="1"/>
</dbReference>
<dbReference type="STRING" id="375175.AYR53_00105"/>
<dbReference type="GO" id="GO:0046872">
    <property type="term" value="F:metal ion binding"/>
    <property type="evidence" value="ECO:0007669"/>
    <property type="project" value="UniProtKB-KW"/>
</dbReference>
<comment type="pathway">
    <text evidence="2 18">Amino-acid biosynthesis; L-threonine biosynthesis; L-threonine from L-aspartate: step 3/5.</text>
</comment>
<dbReference type="InterPro" id="IPR019811">
    <property type="entry name" value="HDH_CS"/>
</dbReference>
<name>A0A192GZ85_9LACO</name>
<evidence type="ECO:0000256" key="16">
    <source>
        <dbReference type="PIRSR" id="PIRSR000098-1"/>
    </source>
</evidence>
<keyword evidence="10 17" id="KW-0521">NADP</keyword>
<dbReference type="AlphaFoldDB" id="A0A192GZ85"/>
<gene>
    <name evidence="20" type="ORF">AYR53_00105</name>
</gene>
<dbReference type="OrthoDB" id="9808167at2"/>
<dbReference type="InterPro" id="IPR002912">
    <property type="entry name" value="ACT_dom"/>
</dbReference>
<evidence type="ECO:0000313" key="20">
    <source>
        <dbReference type="EMBL" id="ANK61297.1"/>
    </source>
</evidence>
<evidence type="ECO:0000256" key="17">
    <source>
        <dbReference type="PIRSR" id="PIRSR000098-2"/>
    </source>
</evidence>
<dbReference type="Proteomes" id="UP000078582">
    <property type="component" value="Chromosome"/>
</dbReference>
<dbReference type="EC" id="1.1.1.3" evidence="5 18"/>
<dbReference type="FunFam" id="3.40.50.720:FF:000062">
    <property type="entry name" value="Homoserine dehydrogenase"/>
    <property type="match status" value="1"/>
</dbReference>
<keyword evidence="11 18" id="KW-0560">Oxidoreductase</keyword>
<dbReference type="CDD" id="cd04881">
    <property type="entry name" value="ACT_HSDH-Hom"/>
    <property type="match status" value="1"/>
</dbReference>
<evidence type="ECO:0000256" key="2">
    <source>
        <dbReference type="ARBA" id="ARBA00005056"/>
    </source>
</evidence>
<evidence type="ECO:0000256" key="15">
    <source>
        <dbReference type="ARBA" id="ARBA00048841"/>
    </source>
</evidence>
<dbReference type="Gene3D" id="3.30.70.260">
    <property type="match status" value="1"/>
</dbReference>
<dbReference type="Gene3D" id="3.40.50.720">
    <property type="entry name" value="NAD(P)-binding Rossmann-like Domain"/>
    <property type="match status" value="1"/>
</dbReference>
<keyword evidence="12" id="KW-0520">NAD</keyword>
<organism evidence="20 21">
    <name type="scientific">Loigolactobacillus backii</name>
    <dbReference type="NCBI Taxonomy" id="375175"/>
    <lineage>
        <taxon>Bacteria</taxon>
        <taxon>Bacillati</taxon>
        <taxon>Bacillota</taxon>
        <taxon>Bacilli</taxon>
        <taxon>Lactobacillales</taxon>
        <taxon>Lactobacillaceae</taxon>
        <taxon>Loigolactobacillus</taxon>
    </lineage>
</organism>
<dbReference type="InterPro" id="IPR016204">
    <property type="entry name" value="HDH"/>
</dbReference>
<reference evidence="20 21" key="1">
    <citation type="submission" date="2016-03" db="EMBL/GenBank/DDBJ databases">
        <title>Pediococcus and Lactobacillus from brewery environment - whole genome sequencing and assembly.</title>
        <authorList>
            <person name="Behr J."/>
            <person name="Geissler A.J."/>
            <person name="Vogel R.F."/>
        </authorList>
    </citation>
    <scope>NUCLEOTIDE SEQUENCE [LARGE SCALE GENOMIC DNA]</scope>
    <source>
        <strain evidence="20 21">TMW 1.1989</strain>
    </source>
</reference>
<dbReference type="GeneID" id="42980636"/>
<evidence type="ECO:0000256" key="3">
    <source>
        <dbReference type="ARBA" id="ARBA00005062"/>
    </source>
</evidence>
<dbReference type="SUPFAM" id="SSF55347">
    <property type="entry name" value="Glyceraldehyde-3-phosphate dehydrogenase-like, C-terminal domain"/>
    <property type="match status" value="1"/>
</dbReference>
<protein>
    <recommendedName>
        <fullName evidence="6 18">Homoserine dehydrogenase</fullName>
        <ecNumber evidence="5 18">1.1.1.3</ecNumber>
    </recommendedName>
</protein>
<comment type="cofactor">
    <cofactor evidence="1">
        <name>a metal cation</name>
        <dbReference type="ChEBI" id="CHEBI:25213"/>
    </cofactor>
</comment>
<keyword evidence="8 18" id="KW-0791">Threonine biosynthesis</keyword>
<keyword evidence="7 18" id="KW-0028">Amino-acid biosynthesis</keyword>
<dbReference type="NCBIfam" id="NF004976">
    <property type="entry name" value="PRK06349.1"/>
    <property type="match status" value="1"/>
</dbReference>
<keyword evidence="14 18" id="KW-0486">Methionine biosynthesis</keyword>
<evidence type="ECO:0000256" key="10">
    <source>
        <dbReference type="ARBA" id="ARBA00022857"/>
    </source>
</evidence>
<keyword evidence="21" id="KW-1185">Reference proteome</keyword>
<dbReference type="Gene3D" id="3.30.360.10">
    <property type="entry name" value="Dihydrodipicolinate Reductase, domain 2"/>
    <property type="match status" value="1"/>
</dbReference>
<evidence type="ECO:0000256" key="7">
    <source>
        <dbReference type="ARBA" id="ARBA00022605"/>
    </source>
</evidence>
<dbReference type="UniPathway" id="UPA00050">
    <property type="reaction ID" value="UER00063"/>
</dbReference>
<dbReference type="GO" id="GO:0004412">
    <property type="term" value="F:homoserine dehydrogenase activity"/>
    <property type="evidence" value="ECO:0007669"/>
    <property type="project" value="UniProtKB-EC"/>
</dbReference>
<evidence type="ECO:0000256" key="4">
    <source>
        <dbReference type="ARBA" id="ARBA00006753"/>
    </source>
</evidence>
<evidence type="ECO:0000256" key="14">
    <source>
        <dbReference type="ARBA" id="ARBA00023167"/>
    </source>
</evidence>
<evidence type="ECO:0000256" key="6">
    <source>
        <dbReference type="ARBA" id="ARBA00013376"/>
    </source>
</evidence>
<evidence type="ECO:0000256" key="8">
    <source>
        <dbReference type="ARBA" id="ARBA00022697"/>
    </source>
</evidence>
<evidence type="ECO:0000313" key="21">
    <source>
        <dbReference type="Proteomes" id="UP000078582"/>
    </source>
</evidence>
<proteinExistence type="inferred from homology"/>
<dbReference type="UniPathway" id="UPA00051">
    <property type="reaction ID" value="UER00465"/>
</dbReference>
<dbReference type="InterPro" id="IPR005106">
    <property type="entry name" value="Asp/hSer_DH_NAD-bd"/>
</dbReference>
<dbReference type="PANTHER" id="PTHR43331:SF1">
    <property type="entry name" value="HOMOSERINE DEHYDROGENASE"/>
    <property type="match status" value="1"/>
</dbReference>
<dbReference type="InterPro" id="IPR045865">
    <property type="entry name" value="ACT-like_dom_sf"/>
</dbReference>
<evidence type="ECO:0000256" key="12">
    <source>
        <dbReference type="ARBA" id="ARBA00023027"/>
    </source>
</evidence>
<dbReference type="PIRSF" id="PIRSF000098">
    <property type="entry name" value="Homoser_dehydrog"/>
    <property type="match status" value="1"/>
</dbReference>
<comment type="pathway">
    <text evidence="3 18">Amino-acid biosynthesis; L-methionine biosynthesis via de novo pathway; L-homoserine from L-aspartate: step 3/3.</text>
</comment>
<dbReference type="RefSeq" id="WP_068280063.1">
    <property type="nucleotide sequence ID" value="NZ_CP014873.1"/>
</dbReference>
<evidence type="ECO:0000256" key="9">
    <source>
        <dbReference type="ARBA" id="ARBA00022723"/>
    </source>
</evidence>
<dbReference type="InterPro" id="IPR001342">
    <property type="entry name" value="HDH_cat"/>
</dbReference>
<dbReference type="GO" id="GO:0009086">
    <property type="term" value="P:methionine biosynthetic process"/>
    <property type="evidence" value="ECO:0007669"/>
    <property type="project" value="UniProtKB-KW"/>
</dbReference>
<keyword evidence="13" id="KW-0915">Sodium</keyword>
<evidence type="ECO:0000256" key="5">
    <source>
        <dbReference type="ARBA" id="ARBA00013213"/>
    </source>
</evidence>
<dbReference type="PROSITE" id="PS51671">
    <property type="entry name" value="ACT"/>
    <property type="match status" value="1"/>
</dbReference>
<dbReference type="PROSITE" id="PS01042">
    <property type="entry name" value="HOMOSER_DHGENASE"/>
    <property type="match status" value="1"/>
</dbReference>
<dbReference type="GO" id="GO:0009088">
    <property type="term" value="P:threonine biosynthetic process"/>
    <property type="evidence" value="ECO:0007669"/>
    <property type="project" value="UniProtKB-UniPathway"/>
</dbReference>
<dbReference type="GO" id="GO:0050661">
    <property type="term" value="F:NADP binding"/>
    <property type="evidence" value="ECO:0007669"/>
    <property type="project" value="InterPro"/>
</dbReference>
<feature type="binding site" evidence="17">
    <location>
        <position position="105"/>
    </location>
    <ligand>
        <name>NADPH</name>
        <dbReference type="ChEBI" id="CHEBI:57783"/>
    </ligand>
</feature>
<comment type="catalytic activity">
    <reaction evidence="15">
        <text>L-homoserine + NADP(+) = L-aspartate 4-semialdehyde + NADPH + H(+)</text>
        <dbReference type="Rhea" id="RHEA:15761"/>
        <dbReference type="ChEBI" id="CHEBI:15378"/>
        <dbReference type="ChEBI" id="CHEBI:57476"/>
        <dbReference type="ChEBI" id="CHEBI:57783"/>
        <dbReference type="ChEBI" id="CHEBI:58349"/>
        <dbReference type="ChEBI" id="CHEBI:537519"/>
        <dbReference type="EC" id="1.1.1.3"/>
    </reaction>
    <physiologicalReaction direction="right-to-left" evidence="15">
        <dbReference type="Rhea" id="RHEA:15763"/>
    </physiologicalReaction>
</comment>
<dbReference type="PANTHER" id="PTHR43331">
    <property type="entry name" value="HOMOSERINE DEHYDROGENASE"/>
    <property type="match status" value="1"/>
</dbReference>
<sequence length="426" mass="45853">MREIGIGLLGLGTVGSGVVRLLQDNQAKISSITGRRLTIKRVIVRHPEKHRDTKLDGVPMTANIEDMIQDPAVQIVVEVMGTIQLAEDYIKRLLQAGKHVVTANKDLIAQKGGELVDIAAKKQRDLMYEASVAGGIPILRTIVNSFAADQILEVSGIVNGTTNYILTQMNQKKVSYAAALKSAQDLGFAESDPTNDVMGIDAAYKMIILTQFAFGMSLKLENVTVEGIDKVRLEDIQQAQSLGYTIKLIGDAKEIDGKASVSVGPTLIANSNPLAAVQNENNAVVVKSAAVGNTMFYGPGAGELPTANSVVSDIIAVTKDIGIGITGNTFNSYRHQVAIAPNSAVKSAYYLALKVRDIPGQMLALTRIMAESKASFRQIFQTSSDGDFARVVMITHEISLAQLEKVQEKVAVLENIELISSYRVLD</sequence>
<dbReference type="SUPFAM" id="SSF55021">
    <property type="entry name" value="ACT-like"/>
    <property type="match status" value="1"/>
</dbReference>
<evidence type="ECO:0000256" key="11">
    <source>
        <dbReference type="ARBA" id="ARBA00023002"/>
    </source>
</evidence>
<dbReference type="FunFam" id="3.30.360.10:FF:000005">
    <property type="entry name" value="Homoserine dehydrogenase"/>
    <property type="match status" value="1"/>
</dbReference>
<feature type="binding site" evidence="17">
    <location>
        <position position="190"/>
    </location>
    <ligand>
        <name>L-homoserine</name>
        <dbReference type="ChEBI" id="CHEBI:57476"/>
    </ligand>
</feature>
<dbReference type="Pfam" id="PF03447">
    <property type="entry name" value="NAD_binding_3"/>
    <property type="match status" value="1"/>
</dbReference>
<accession>A0A192GZ85</accession>
<dbReference type="SUPFAM" id="SSF51735">
    <property type="entry name" value="NAD(P)-binding Rossmann-fold domains"/>
    <property type="match status" value="1"/>
</dbReference>
<feature type="binding site" evidence="17">
    <location>
        <begin position="9"/>
        <end position="16"/>
    </location>
    <ligand>
        <name>NADP(+)</name>
        <dbReference type="ChEBI" id="CHEBI:58349"/>
    </ligand>
</feature>
<dbReference type="InterPro" id="IPR036291">
    <property type="entry name" value="NAD(P)-bd_dom_sf"/>
</dbReference>
<feature type="active site" description="Proton donor" evidence="16">
    <location>
        <position position="205"/>
    </location>
</feature>
<evidence type="ECO:0000256" key="18">
    <source>
        <dbReference type="RuleBase" id="RU000579"/>
    </source>
</evidence>
<evidence type="ECO:0000256" key="13">
    <source>
        <dbReference type="ARBA" id="ARBA00023053"/>
    </source>
</evidence>
<evidence type="ECO:0000256" key="19">
    <source>
        <dbReference type="RuleBase" id="RU004171"/>
    </source>
</evidence>
<keyword evidence="9" id="KW-0479">Metal-binding</keyword>